<protein>
    <submittedName>
        <fullName evidence="1">NlpE N-terminal domain-containing protein</fullName>
    </submittedName>
</protein>
<dbReference type="PROSITE" id="PS51257">
    <property type="entry name" value="PROKAR_LIPOPROTEIN"/>
    <property type="match status" value="1"/>
</dbReference>
<dbReference type="EMBL" id="FXAU01000002">
    <property type="protein sequence ID" value="SMG21725.1"/>
    <property type="molecule type" value="Genomic_DNA"/>
</dbReference>
<dbReference type="InterPro" id="IPR007298">
    <property type="entry name" value="Cu-R_lipoprotein_NlpE"/>
</dbReference>
<organism evidence="1 2">
    <name type="scientific">Sphingobacterium psychroaquaticum</name>
    <dbReference type="NCBI Taxonomy" id="561061"/>
    <lineage>
        <taxon>Bacteria</taxon>
        <taxon>Pseudomonadati</taxon>
        <taxon>Bacteroidota</taxon>
        <taxon>Sphingobacteriia</taxon>
        <taxon>Sphingobacteriales</taxon>
        <taxon>Sphingobacteriaceae</taxon>
        <taxon>Sphingobacterium</taxon>
    </lineage>
</organism>
<proteinExistence type="predicted"/>
<dbReference type="OrthoDB" id="5348860at2"/>
<dbReference type="Pfam" id="PF04170">
    <property type="entry name" value="NlpE"/>
    <property type="match status" value="1"/>
</dbReference>
<dbReference type="Gene3D" id="2.40.128.640">
    <property type="match status" value="1"/>
</dbReference>
<dbReference type="STRING" id="561061.SAMN05660862_1373"/>
<sequence length="138" mass="15584">MRWIVSISVLFVLSGLFTACMNQHATSNTADTGKFGKVTESKVIGVYKGDLPCTDCEAIKTVLTLTENKEYVLEYIYVGKSQEAFSKSGKWELSNTELDLSDLDYRYKVEDKQLRQLDLSGKEIAGELADRYILRQLP</sequence>
<name>A0A1X7J2D6_9SPHI</name>
<evidence type="ECO:0000313" key="1">
    <source>
        <dbReference type="EMBL" id="SMG21725.1"/>
    </source>
</evidence>
<dbReference type="RefSeq" id="WP_085472228.1">
    <property type="nucleotide sequence ID" value="NZ_CP038029.1"/>
</dbReference>
<keyword evidence="2" id="KW-1185">Reference proteome</keyword>
<reference evidence="1 2" key="1">
    <citation type="submission" date="2017-04" db="EMBL/GenBank/DDBJ databases">
        <authorList>
            <person name="Afonso C.L."/>
            <person name="Miller P.J."/>
            <person name="Scott M.A."/>
            <person name="Spackman E."/>
            <person name="Goraichik I."/>
            <person name="Dimitrov K.M."/>
            <person name="Suarez D.L."/>
            <person name="Swayne D.E."/>
        </authorList>
    </citation>
    <scope>NUCLEOTIDE SEQUENCE [LARGE SCALE GENOMIC DNA]</scope>
    <source>
        <strain evidence="1 2">DSM 22418</strain>
    </source>
</reference>
<dbReference type="Proteomes" id="UP000192980">
    <property type="component" value="Unassembled WGS sequence"/>
</dbReference>
<accession>A0A1X7J2D6</accession>
<dbReference type="AlphaFoldDB" id="A0A1X7J2D6"/>
<gene>
    <name evidence="1" type="ORF">SAMN05660862_1373</name>
</gene>
<evidence type="ECO:0000313" key="2">
    <source>
        <dbReference type="Proteomes" id="UP000192980"/>
    </source>
</evidence>